<dbReference type="AlphaFoldDB" id="A0A238JNG2"/>
<proteinExistence type="predicted"/>
<gene>
    <name evidence="1" type="ORF">COL8621_00586</name>
</gene>
<dbReference type="RefSeq" id="WP_268875507.1">
    <property type="nucleotide sequence ID" value="NZ_FXYE01000001.1"/>
</dbReference>
<name>A0A238JNG2_9RHOB</name>
<dbReference type="EMBL" id="FXYE01000001">
    <property type="protein sequence ID" value="SMX31727.1"/>
    <property type="molecule type" value="Genomic_DNA"/>
</dbReference>
<dbReference type="Proteomes" id="UP000202922">
    <property type="component" value="Unassembled WGS sequence"/>
</dbReference>
<evidence type="ECO:0000313" key="2">
    <source>
        <dbReference type="Proteomes" id="UP000202922"/>
    </source>
</evidence>
<sequence length="44" mass="5187">MQNKRRWMTSVLEETAKTEVKLPWARESRTEETEALPLLRVASN</sequence>
<keyword evidence="2" id="KW-1185">Reference proteome</keyword>
<accession>A0A238JNG2</accession>
<protein>
    <submittedName>
        <fullName evidence="1">Uncharacterized protein</fullName>
    </submittedName>
</protein>
<organism evidence="1 2">
    <name type="scientific">Actibacterium lipolyticum</name>
    <dbReference type="NCBI Taxonomy" id="1524263"/>
    <lineage>
        <taxon>Bacteria</taxon>
        <taxon>Pseudomonadati</taxon>
        <taxon>Pseudomonadota</taxon>
        <taxon>Alphaproteobacteria</taxon>
        <taxon>Rhodobacterales</taxon>
        <taxon>Roseobacteraceae</taxon>
        <taxon>Actibacterium</taxon>
    </lineage>
</organism>
<reference evidence="2" key="1">
    <citation type="submission" date="2017-05" db="EMBL/GenBank/DDBJ databases">
        <authorList>
            <person name="Rodrigo-Torres L."/>
            <person name="Arahal R. D."/>
            <person name="Lucena T."/>
        </authorList>
    </citation>
    <scope>NUCLEOTIDE SEQUENCE [LARGE SCALE GENOMIC DNA]</scope>
    <source>
        <strain evidence="2">CECT 8621</strain>
    </source>
</reference>
<evidence type="ECO:0000313" key="1">
    <source>
        <dbReference type="EMBL" id="SMX31727.1"/>
    </source>
</evidence>